<evidence type="ECO:0000313" key="2">
    <source>
        <dbReference type="Proteomes" id="UP000260790"/>
    </source>
</evidence>
<dbReference type="Proteomes" id="UP000260790">
    <property type="component" value="Unassembled WGS sequence"/>
</dbReference>
<organism evidence="1 2">
    <name type="scientific">Ligilactobacillus ruminis</name>
    <dbReference type="NCBI Taxonomy" id="1623"/>
    <lineage>
        <taxon>Bacteria</taxon>
        <taxon>Bacillati</taxon>
        <taxon>Bacillota</taxon>
        <taxon>Bacilli</taxon>
        <taxon>Lactobacillales</taxon>
        <taxon>Lactobacillaceae</taxon>
        <taxon>Ligilactobacillus</taxon>
    </lineage>
</organism>
<evidence type="ECO:0000313" key="1">
    <source>
        <dbReference type="EMBL" id="RGK46587.1"/>
    </source>
</evidence>
<accession>A0A8B2Z7R5</accession>
<dbReference type="RefSeq" id="WP_117643183.1">
    <property type="nucleotide sequence ID" value="NZ_QSQR01000005.1"/>
</dbReference>
<sequence>MFVKNSSVTIETKDFAMLLAMLPSCGWKTINGKKKSMEMIKKAFRVDERLGTTMNAYINAFTVLEIERIRGKNRNKLINAIRTRNKNDAEDMEKAIKDIEEGGNK</sequence>
<proteinExistence type="predicted"/>
<name>A0A8B2Z7R5_9LACO</name>
<protein>
    <recommendedName>
        <fullName evidence="3">Phage protein</fullName>
    </recommendedName>
</protein>
<dbReference type="AlphaFoldDB" id="A0A8B2Z7R5"/>
<dbReference type="EMBL" id="QSQR01000005">
    <property type="protein sequence ID" value="RGK46587.1"/>
    <property type="molecule type" value="Genomic_DNA"/>
</dbReference>
<gene>
    <name evidence="1" type="ORF">DXD09_06245</name>
</gene>
<comment type="caution">
    <text evidence="1">The sequence shown here is derived from an EMBL/GenBank/DDBJ whole genome shotgun (WGS) entry which is preliminary data.</text>
</comment>
<reference evidence="1 2" key="1">
    <citation type="submission" date="2018-08" db="EMBL/GenBank/DDBJ databases">
        <title>A genome reference for cultivated species of the human gut microbiota.</title>
        <authorList>
            <person name="Zou Y."/>
            <person name="Xue W."/>
            <person name="Luo G."/>
        </authorList>
    </citation>
    <scope>NUCLEOTIDE SEQUENCE [LARGE SCALE GENOMIC DNA]</scope>
    <source>
        <strain evidence="1 2">TF10-9AT</strain>
    </source>
</reference>
<evidence type="ECO:0008006" key="3">
    <source>
        <dbReference type="Google" id="ProtNLM"/>
    </source>
</evidence>